<proteinExistence type="predicted"/>
<dbReference type="Proteomes" id="UP000030765">
    <property type="component" value="Unassembled WGS sequence"/>
</dbReference>
<evidence type="ECO:0000256" key="1">
    <source>
        <dbReference type="ARBA" id="ARBA00022729"/>
    </source>
</evidence>
<feature type="chain" id="PRO_5001784460" evidence="2">
    <location>
        <begin position="22"/>
        <end position="206"/>
    </location>
</feature>
<evidence type="ECO:0000256" key="2">
    <source>
        <dbReference type="SAM" id="SignalP"/>
    </source>
</evidence>
<reference evidence="4" key="2">
    <citation type="submission" date="2020-05" db="UniProtKB">
        <authorList>
            <consortium name="EnsemblMetazoa"/>
        </authorList>
    </citation>
    <scope>IDENTIFICATION</scope>
</reference>
<dbReference type="VEuPathDB" id="VectorBase:ASIC012451"/>
<evidence type="ECO:0000313" key="5">
    <source>
        <dbReference type="Proteomes" id="UP000030765"/>
    </source>
</evidence>
<sequence>MAQATSFTLLALLYLNSGGLGQDIFGILPQGAIGPIGNKKLFISRVGQCVGKKNLPVYVPDMRIATYNRTAYVVSGEVHFREDILNGYRLSVTVRKCDDIRATIGCRPFLNNIANTDGCALLSAKSAMYHVYLRNFRPELQCPFRNGTYVMGETLVDDGLVKYLPGSGRTFWEVRMTGRIKERMMFCVVMQLNVRPKKKQSNVGLF</sequence>
<dbReference type="EMBL" id="KE525278">
    <property type="protein sequence ID" value="KFB44570.1"/>
    <property type="molecule type" value="Genomic_DNA"/>
</dbReference>
<reference evidence="3 5" key="1">
    <citation type="journal article" date="2014" name="BMC Genomics">
        <title>Genome sequence of Anopheles sinensis provides insight into genetics basis of mosquito competence for malaria parasites.</title>
        <authorList>
            <person name="Zhou D."/>
            <person name="Zhang D."/>
            <person name="Ding G."/>
            <person name="Shi L."/>
            <person name="Hou Q."/>
            <person name="Ye Y."/>
            <person name="Xu Y."/>
            <person name="Zhou H."/>
            <person name="Xiong C."/>
            <person name="Li S."/>
            <person name="Yu J."/>
            <person name="Hong S."/>
            <person name="Yu X."/>
            <person name="Zou P."/>
            <person name="Chen C."/>
            <person name="Chang X."/>
            <person name="Wang W."/>
            <person name="Lv Y."/>
            <person name="Sun Y."/>
            <person name="Ma L."/>
            <person name="Shen B."/>
            <person name="Zhu C."/>
        </authorList>
    </citation>
    <scope>NUCLEOTIDE SEQUENCE [LARGE SCALE GENOMIC DNA]</scope>
</reference>
<keyword evidence="1 2" id="KW-0732">Signal</keyword>
<name>A0A084W2X6_ANOSI</name>
<evidence type="ECO:0000313" key="3">
    <source>
        <dbReference type="EMBL" id="KFB44570.1"/>
    </source>
</evidence>
<dbReference type="EnsemblMetazoa" id="ASIC012451-RA">
    <property type="protein sequence ID" value="ASIC012451-PA"/>
    <property type="gene ID" value="ASIC012451"/>
</dbReference>
<evidence type="ECO:0000313" key="4">
    <source>
        <dbReference type="EnsemblMetazoa" id="ASIC012451-PA"/>
    </source>
</evidence>
<protein>
    <submittedName>
        <fullName evidence="3">AGAP005492-PA-like protein</fullName>
    </submittedName>
</protein>
<accession>A0A084W2X6</accession>
<feature type="signal peptide" evidence="2">
    <location>
        <begin position="1"/>
        <end position="21"/>
    </location>
</feature>
<dbReference type="InterPro" id="IPR036846">
    <property type="entry name" value="GM2-AP_sf"/>
</dbReference>
<dbReference type="Gene3D" id="2.70.220.10">
    <property type="entry name" value="Ganglioside GM2 activator"/>
    <property type="match status" value="1"/>
</dbReference>
<dbReference type="VEuPathDB" id="VectorBase:ASIS018940"/>
<dbReference type="EMBL" id="ATLV01019722">
    <property type="status" value="NOT_ANNOTATED_CDS"/>
    <property type="molecule type" value="Genomic_DNA"/>
</dbReference>
<dbReference type="OrthoDB" id="7721313at2759"/>
<dbReference type="OMA" id="ITINHWE"/>
<gene>
    <name evidence="3" type="ORF">ZHAS_00012451</name>
</gene>
<dbReference type="AlphaFoldDB" id="A0A084W2X6"/>
<organism evidence="3">
    <name type="scientific">Anopheles sinensis</name>
    <name type="common">Mosquito</name>
    <dbReference type="NCBI Taxonomy" id="74873"/>
    <lineage>
        <taxon>Eukaryota</taxon>
        <taxon>Metazoa</taxon>
        <taxon>Ecdysozoa</taxon>
        <taxon>Arthropoda</taxon>
        <taxon>Hexapoda</taxon>
        <taxon>Insecta</taxon>
        <taxon>Pterygota</taxon>
        <taxon>Neoptera</taxon>
        <taxon>Endopterygota</taxon>
        <taxon>Diptera</taxon>
        <taxon>Nematocera</taxon>
        <taxon>Culicoidea</taxon>
        <taxon>Culicidae</taxon>
        <taxon>Anophelinae</taxon>
        <taxon>Anopheles</taxon>
    </lineage>
</organism>
<keyword evidence="5" id="KW-1185">Reference proteome</keyword>